<dbReference type="OrthoDB" id="3035736at2"/>
<protein>
    <submittedName>
        <fullName evidence="2">Conserved domain protein</fullName>
    </submittedName>
</protein>
<dbReference type="Proteomes" id="UP000000417">
    <property type="component" value="Chromosome"/>
</dbReference>
<dbReference type="AlphaFoldDB" id="Q67PE9"/>
<sequence>MPPDWADRQNPDGGWRSREFSSPVSNMGTTSVTLMRMIWCGLGDSPECRATVEYLRRTQQPDGRWTEDPAQYGANPPEWNRPGDLAVDLWETANNAACLCALGLAQDPVTEKAVAWLRANRREDGTFPGYIHTTYAMAAVCHMRGEGVEAERYLADSLRILHKFKDESWFDVMDLTWALILWGLAGLDVRTEAVRSYRDELRRRRNADGTWSSRYPGCGPQYTLEAVEILRALG</sequence>
<proteinExistence type="predicted"/>
<evidence type="ECO:0000313" key="2">
    <source>
        <dbReference type="EMBL" id="BAD40444.1"/>
    </source>
</evidence>
<dbReference type="EMBL" id="AP006840">
    <property type="protein sequence ID" value="BAD40444.1"/>
    <property type="molecule type" value="Genomic_DNA"/>
</dbReference>
<evidence type="ECO:0000313" key="3">
    <source>
        <dbReference type="Proteomes" id="UP000000417"/>
    </source>
</evidence>
<dbReference type="HOGENOM" id="CLU_1184549_0_0_9"/>
<gene>
    <name evidence="2" type="ordered locus">STH1459</name>
</gene>
<dbReference type="CDD" id="cd00688">
    <property type="entry name" value="ISOPREN_C2_like"/>
    <property type="match status" value="1"/>
</dbReference>
<accession>Q67PE9</accession>
<organism evidence="2 3">
    <name type="scientific">Symbiobacterium thermophilum (strain DSM 24528 / JCM 14929 / IAM 14863 / T)</name>
    <dbReference type="NCBI Taxonomy" id="292459"/>
    <lineage>
        <taxon>Bacteria</taxon>
        <taxon>Bacillati</taxon>
        <taxon>Bacillota</taxon>
        <taxon>Clostridia</taxon>
        <taxon>Eubacteriales</taxon>
        <taxon>Symbiobacteriaceae</taxon>
        <taxon>Symbiobacterium</taxon>
    </lineage>
</organism>
<evidence type="ECO:0000256" key="1">
    <source>
        <dbReference type="SAM" id="MobiDB-lite"/>
    </source>
</evidence>
<dbReference type="SUPFAM" id="SSF48239">
    <property type="entry name" value="Terpenoid cyclases/Protein prenyltransferases"/>
    <property type="match status" value="1"/>
</dbReference>
<dbReference type="Gene3D" id="1.50.10.20">
    <property type="match status" value="1"/>
</dbReference>
<feature type="compositionally biased region" description="Basic and acidic residues" evidence="1">
    <location>
        <begin position="1"/>
        <end position="19"/>
    </location>
</feature>
<name>Q67PE9_SYMTH</name>
<reference evidence="2 3" key="1">
    <citation type="journal article" date="2004" name="Nucleic Acids Res.">
        <title>Genome sequence of Symbiobacterium thermophilum, an uncultivable bacterium that depends on microbial commensalism.</title>
        <authorList>
            <person name="Ueda K."/>
            <person name="Yamashita A."/>
            <person name="Ishikawa J."/>
            <person name="Shimada M."/>
            <person name="Watsuji T."/>
            <person name="Morimura K."/>
            <person name="Ikeda H."/>
            <person name="Hattori M."/>
            <person name="Beppu T."/>
        </authorList>
    </citation>
    <scope>NUCLEOTIDE SEQUENCE [LARGE SCALE GENOMIC DNA]</scope>
    <source>
        <strain evidence="3">T / IAM 14863</strain>
    </source>
</reference>
<feature type="region of interest" description="Disordered" evidence="1">
    <location>
        <begin position="1"/>
        <end position="23"/>
    </location>
</feature>
<keyword evidence="3" id="KW-1185">Reference proteome</keyword>
<dbReference type="KEGG" id="sth:STH1459"/>
<dbReference type="InterPro" id="IPR008930">
    <property type="entry name" value="Terpenoid_cyclase/PrenylTrfase"/>
</dbReference>